<gene>
    <name evidence="2" type="ORF">O0R46_04840</name>
</gene>
<dbReference type="EMBL" id="CP114052">
    <property type="protein sequence ID" value="WAW15782.1"/>
    <property type="molecule type" value="Genomic_DNA"/>
</dbReference>
<dbReference type="Proteomes" id="UP001164187">
    <property type="component" value="Chromosome"/>
</dbReference>
<evidence type="ECO:0000313" key="3">
    <source>
        <dbReference type="Proteomes" id="UP001164187"/>
    </source>
</evidence>
<dbReference type="GO" id="GO:0008168">
    <property type="term" value="F:methyltransferase activity"/>
    <property type="evidence" value="ECO:0007669"/>
    <property type="project" value="UniProtKB-KW"/>
</dbReference>
<evidence type="ECO:0000259" key="1">
    <source>
        <dbReference type="Pfam" id="PF08123"/>
    </source>
</evidence>
<keyword evidence="2" id="KW-0489">Methyltransferase</keyword>
<dbReference type="InterPro" id="IPR029063">
    <property type="entry name" value="SAM-dependent_MTases_sf"/>
</dbReference>
<dbReference type="Gene3D" id="3.40.50.150">
    <property type="entry name" value="Vaccinia Virus protein VP39"/>
    <property type="match status" value="1"/>
</dbReference>
<dbReference type="GO" id="GO:0032259">
    <property type="term" value="P:methylation"/>
    <property type="evidence" value="ECO:0007669"/>
    <property type="project" value="UniProtKB-KW"/>
</dbReference>
<dbReference type="RefSeq" id="WP_269312463.1">
    <property type="nucleotide sequence ID" value="NZ_CP114052.1"/>
</dbReference>
<evidence type="ECO:0000313" key="2">
    <source>
        <dbReference type="EMBL" id="WAW15782.1"/>
    </source>
</evidence>
<proteinExistence type="predicted"/>
<name>A0ABY7JV63_9FIRM</name>
<dbReference type="SUPFAM" id="SSF53335">
    <property type="entry name" value="S-adenosyl-L-methionine-dependent methyltransferases"/>
    <property type="match status" value="1"/>
</dbReference>
<organism evidence="2 3">
    <name type="scientific">Peptostreptococcus equinus</name>
    <dbReference type="NCBI Taxonomy" id="3003601"/>
    <lineage>
        <taxon>Bacteria</taxon>
        <taxon>Bacillati</taxon>
        <taxon>Bacillota</taxon>
        <taxon>Clostridia</taxon>
        <taxon>Peptostreptococcales</taxon>
        <taxon>Peptostreptococcaceae</taxon>
        <taxon>Peptostreptococcus</taxon>
    </lineage>
</organism>
<keyword evidence="2" id="KW-0808">Transferase</keyword>
<sequence length="231" mass="28043">MKESFYEKKLNIETSRIETRQDNIKYYNRYEPTPYQALDLLLKKYEIKREDHFVDFGSGKGRFSFFINYYTGATCTGVELIEDFYKKSIDNLNKYRSKNYLKAQNLFFVNTYAEKYEVSKFENKFFFFNPFSKSIFIKVVNNIIKSYEEHPRPIDIVMYYPCQEYLDYLDIKTTFNHLIDIDVDCSKNIRDKISIYRMDDTIASLEDKFIIEFSCDKTCYYRIDRFKENKK</sequence>
<accession>A0ABY7JV63</accession>
<reference evidence="2" key="1">
    <citation type="submission" date="2022-12" db="EMBL/GenBank/DDBJ databases">
        <title>Peptostreptococcus.</title>
        <authorList>
            <person name="Lee S.H."/>
        </authorList>
    </citation>
    <scope>NUCLEOTIDE SEQUENCE</scope>
    <source>
        <strain evidence="2">CBA3647</strain>
    </source>
</reference>
<dbReference type="Pfam" id="PF08123">
    <property type="entry name" value="DOT1"/>
    <property type="match status" value="1"/>
</dbReference>
<feature type="domain" description="DOT1" evidence="1">
    <location>
        <begin position="33"/>
        <end position="125"/>
    </location>
</feature>
<dbReference type="InterPro" id="IPR025789">
    <property type="entry name" value="DOT1_dom"/>
</dbReference>
<protein>
    <submittedName>
        <fullName evidence="2">Methyltransferase</fullName>
    </submittedName>
</protein>
<keyword evidence="3" id="KW-1185">Reference proteome</keyword>